<proteinExistence type="inferred from homology"/>
<dbReference type="EMBL" id="LQBL01000031">
    <property type="protein sequence ID" value="KUG51944.1"/>
    <property type="molecule type" value="Genomic_DNA"/>
</dbReference>
<feature type="transmembrane region" description="Helical" evidence="8">
    <location>
        <begin position="21"/>
        <end position="45"/>
    </location>
</feature>
<feature type="transmembrane region" description="Helical" evidence="8">
    <location>
        <begin position="358"/>
        <end position="382"/>
    </location>
</feature>
<feature type="transmembrane region" description="Helical" evidence="8">
    <location>
        <begin position="564"/>
        <end position="587"/>
    </location>
</feature>
<feature type="region of interest" description="Disordered" evidence="7">
    <location>
        <begin position="174"/>
        <end position="198"/>
    </location>
</feature>
<keyword evidence="3 8" id="KW-0812">Transmembrane</keyword>
<feature type="compositionally biased region" description="Acidic residues" evidence="7">
    <location>
        <begin position="189"/>
        <end position="198"/>
    </location>
</feature>
<accession>A0A0W8I2J4</accession>
<dbReference type="RefSeq" id="WP_058892239.1">
    <property type="nucleotide sequence ID" value="NZ_LQBL01000031.1"/>
</dbReference>
<dbReference type="InterPro" id="IPR003838">
    <property type="entry name" value="ABC3_permease_C"/>
</dbReference>
<dbReference type="AlphaFoldDB" id="A0A0W8I2J4"/>
<evidence type="ECO:0000256" key="6">
    <source>
        <dbReference type="ARBA" id="ARBA00038076"/>
    </source>
</evidence>
<dbReference type="GO" id="GO:0005886">
    <property type="term" value="C:plasma membrane"/>
    <property type="evidence" value="ECO:0007669"/>
    <property type="project" value="UniProtKB-SubCell"/>
</dbReference>
<dbReference type="PANTHER" id="PTHR30572">
    <property type="entry name" value="MEMBRANE COMPONENT OF TRANSPORTER-RELATED"/>
    <property type="match status" value="1"/>
</dbReference>
<dbReference type="OrthoDB" id="3719151at2"/>
<feature type="transmembrane region" description="Helical" evidence="8">
    <location>
        <begin position="846"/>
        <end position="869"/>
    </location>
</feature>
<dbReference type="Proteomes" id="UP000054837">
    <property type="component" value="Unassembled WGS sequence"/>
</dbReference>
<comment type="caution">
    <text evidence="10">The sequence shown here is derived from an EMBL/GenBank/DDBJ whole genome shotgun (WGS) entry which is preliminary data.</text>
</comment>
<keyword evidence="11" id="KW-1185">Reference proteome</keyword>
<evidence type="ECO:0000256" key="7">
    <source>
        <dbReference type="SAM" id="MobiDB-lite"/>
    </source>
</evidence>
<protein>
    <recommendedName>
        <fullName evidence="9">ABC3 transporter permease C-terminal domain-containing protein</fullName>
    </recommendedName>
</protein>
<feature type="transmembrane region" description="Helical" evidence="8">
    <location>
        <begin position="435"/>
        <end position="456"/>
    </location>
</feature>
<evidence type="ECO:0000259" key="9">
    <source>
        <dbReference type="Pfam" id="PF02687"/>
    </source>
</evidence>
<dbReference type="STRING" id="767452.AVL62_08420"/>
<organism evidence="10 11">
    <name type="scientific">Serinicoccus chungangensis</name>
    <dbReference type="NCBI Taxonomy" id="767452"/>
    <lineage>
        <taxon>Bacteria</taxon>
        <taxon>Bacillati</taxon>
        <taxon>Actinomycetota</taxon>
        <taxon>Actinomycetes</taxon>
        <taxon>Micrococcales</taxon>
        <taxon>Ornithinimicrobiaceae</taxon>
        <taxon>Serinicoccus</taxon>
    </lineage>
</organism>
<dbReference type="GO" id="GO:0022857">
    <property type="term" value="F:transmembrane transporter activity"/>
    <property type="evidence" value="ECO:0007669"/>
    <property type="project" value="TreeGrafter"/>
</dbReference>
<feature type="transmembrane region" description="Helical" evidence="8">
    <location>
        <begin position="516"/>
        <end position="544"/>
    </location>
</feature>
<evidence type="ECO:0000313" key="11">
    <source>
        <dbReference type="Proteomes" id="UP000054837"/>
    </source>
</evidence>
<feature type="transmembrane region" description="Helical" evidence="8">
    <location>
        <begin position="476"/>
        <end position="496"/>
    </location>
</feature>
<name>A0A0W8I2J4_9MICO</name>
<gene>
    <name evidence="10" type="ORF">AVL62_08420</name>
</gene>
<dbReference type="Pfam" id="PF02687">
    <property type="entry name" value="FtsX"/>
    <property type="match status" value="1"/>
</dbReference>
<dbReference type="InterPro" id="IPR050250">
    <property type="entry name" value="Macrolide_Exporter_MacB"/>
</dbReference>
<evidence type="ECO:0000256" key="2">
    <source>
        <dbReference type="ARBA" id="ARBA00022475"/>
    </source>
</evidence>
<evidence type="ECO:0000256" key="5">
    <source>
        <dbReference type="ARBA" id="ARBA00023136"/>
    </source>
</evidence>
<dbReference type="PANTHER" id="PTHR30572:SF4">
    <property type="entry name" value="ABC TRANSPORTER PERMEASE YTRF"/>
    <property type="match status" value="1"/>
</dbReference>
<evidence type="ECO:0000313" key="10">
    <source>
        <dbReference type="EMBL" id="KUG51944.1"/>
    </source>
</evidence>
<feature type="domain" description="ABC3 transporter permease C-terminal" evidence="9">
    <location>
        <begin position="804"/>
        <end position="916"/>
    </location>
</feature>
<reference evidence="10 11" key="1">
    <citation type="submission" date="2015-12" db="EMBL/GenBank/DDBJ databases">
        <title>Serinicoccus chungangenesis strain CD08_5 genome sequencing and assembly.</title>
        <authorList>
            <person name="Chander A.M."/>
            <person name="Kaur G."/>
            <person name="Nair G.R."/>
            <person name="Dhawan D.K."/>
            <person name="Kochhar R.K."/>
            <person name="Mayilraj S."/>
            <person name="Bhadada S.K."/>
        </authorList>
    </citation>
    <scope>NUCLEOTIDE SEQUENCE [LARGE SCALE GENOMIC DNA]</scope>
    <source>
        <strain evidence="10 11">CD08_5</strain>
    </source>
</reference>
<evidence type="ECO:0000256" key="8">
    <source>
        <dbReference type="SAM" id="Phobius"/>
    </source>
</evidence>
<evidence type="ECO:0000256" key="1">
    <source>
        <dbReference type="ARBA" id="ARBA00004651"/>
    </source>
</evidence>
<keyword evidence="4 8" id="KW-1133">Transmembrane helix</keyword>
<feature type="transmembrane region" description="Helical" evidence="8">
    <location>
        <begin position="405"/>
        <end position="429"/>
    </location>
</feature>
<feature type="transmembrane region" description="Helical" evidence="8">
    <location>
        <begin position="897"/>
        <end position="920"/>
    </location>
</feature>
<evidence type="ECO:0000256" key="3">
    <source>
        <dbReference type="ARBA" id="ARBA00022692"/>
    </source>
</evidence>
<sequence length="935" mass="96542">MSPRHGIPRAPGPTRLARRQFAADPWVSVGLALLVGLVALLLTAAPRGLVDVQGRQLDQEVGALSAAQRDLRGDWQRSVYYGSAEDLTGDPDADGWAPLVEGAERVRSEQPAPLRDVLGPAQLLARLQSEVPFTPDIESGYYAATLSLAVDPDLREHVELVEGDWPELVVGPSPLVGAGGSADRPAQEGPEEPEPEDAPEVPIVLLEETAQELHLEVGDTVPQTDLVVSGTYVPRDPDDPRWQHVDNAAVMGTLYDPNQGEAAFLTGFLSPENRGSTGQPASVSMRVWYPVDPSAITGTTGQVEALTAQVNGFLAAQHTLATAEQMGDARAAQIPLFTTDLTETLDRIAGQQRATSSMLAVVTAGPLGVALAVAALGARLVVQRRQQSLAMTLARGASPAQLRRLIAAEGLLLGVPAAALGHAAAMLLVPGPTPWWQWAVSGAVALVPSLALAASVDDASLLTRRQDLAGRSRSRWRWVVEVAVVVLAGVATWRLLGRGARGDDAAATGIDVLAAATPVLLALAACALTLRLYPLPLAALTRVLRGRPSLTPFLGSARALRDPAGGLVPTLAVVLGTAVALVSAVLLSTVTRGAQVAAWQDNGAPVRLTGPVLTDELRAEIEAVPGVGAVGGVADSGATQDLVVDGERTAVRVWVAEPQVEQVYASSDLLDGPPAAFWSDDGIPPVMTLRSAGEAVPEGAGDVAVAGLGQVEVLGHLDEVPGIRVTGAGVLVDGDRWVAAGRTLPSVSTTLIGVEDGADPAAVADAVSELVGTGGVVTTVSSRLETFTEAPVTTGLRQLFVGATAVSALLTVLAVVVVQLMGSGARTRLLATLRTLGLAPGQTRALTAWELAPLLATSLVVGTVLGLTVPRVLLRGLDLTGLTGGTTQPALHLDLPLLAAVLGAVVLTVLTAVTTSAWLAGRTNLAQALRVGEDR</sequence>
<comment type="subcellular location">
    <subcellularLocation>
        <location evidence="1">Cell membrane</location>
        <topology evidence="1">Multi-pass membrane protein</topology>
    </subcellularLocation>
</comment>
<keyword evidence="2" id="KW-1003">Cell membrane</keyword>
<keyword evidence="5 8" id="KW-0472">Membrane</keyword>
<evidence type="ECO:0000256" key="4">
    <source>
        <dbReference type="ARBA" id="ARBA00022989"/>
    </source>
</evidence>
<comment type="similarity">
    <text evidence="6">Belongs to the ABC-4 integral membrane protein family.</text>
</comment>
<feature type="transmembrane region" description="Helical" evidence="8">
    <location>
        <begin position="799"/>
        <end position="825"/>
    </location>
</feature>